<keyword evidence="3" id="KW-1185">Reference proteome</keyword>
<accession>A0A418XPH4</accession>
<organism evidence="2 3">
    <name type="scientific">Pseudomonas cavernicola</name>
    <dbReference type="NCBI Taxonomy" id="2320866"/>
    <lineage>
        <taxon>Bacteria</taxon>
        <taxon>Pseudomonadati</taxon>
        <taxon>Pseudomonadota</taxon>
        <taxon>Gammaproteobacteria</taxon>
        <taxon>Pseudomonadales</taxon>
        <taxon>Pseudomonadaceae</taxon>
        <taxon>Pseudomonas</taxon>
    </lineage>
</organism>
<comment type="caution">
    <text evidence="2">The sequence shown here is derived from an EMBL/GenBank/DDBJ whole genome shotgun (WGS) entry which is preliminary data.</text>
</comment>
<dbReference type="InterPro" id="IPR021409">
    <property type="entry name" value="DUF3047"/>
</dbReference>
<evidence type="ECO:0000313" key="2">
    <source>
        <dbReference type="EMBL" id="RJG14337.1"/>
    </source>
</evidence>
<feature type="region of interest" description="Disordered" evidence="1">
    <location>
        <begin position="253"/>
        <end position="272"/>
    </location>
</feature>
<dbReference type="AlphaFoldDB" id="A0A418XPH4"/>
<sequence>MRGRRVEARPCAARLAALGRTLSPVAPRLNRGLLFGLLLTPLALAENQLAPWTAGPPHGEWSAPWREADIPRLQAPQRNLVEQDGRAVLRISAEAAAGGLLHPLELPGDRPWRLSWQWRTERRLASARFATRVGDDYAARVYVLLDYPLTSVGFLSRQKLRLARTFYDPGLPAATLTYVWDNRVAPGAHARSAYSEQVEMLVLRGPEAPLGQWLEEHRDLRADAIAAFGSAPRRILGVVFAVDSDNTGERAESWFAEPSLQVREAPNEAAPP</sequence>
<reference evidence="2 3" key="1">
    <citation type="submission" date="2018-09" db="EMBL/GenBank/DDBJ databases">
        <authorList>
            <person name="Zhu H."/>
        </authorList>
    </citation>
    <scope>NUCLEOTIDE SEQUENCE [LARGE SCALE GENOMIC DNA]</scope>
    <source>
        <strain evidence="2 3">K1S02-6</strain>
    </source>
</reference>
<protein>
    <submittedName>
        <fullName evidence="2">DUF3047 domain-containing protein</fullName>
    </submittedName>
</protein>
<evidence type="ECO:0000313" key="3">
    <source>
        <dbReference type="Proteomes" id="UP000284021"/>
    </source>
</evidence>
<gene>
    <name evidence="2" type="ORF">D3879_04700</name>
</gene>
<name>A0A418XPH4_9PSED</name>
<dbReference type="Pfam" id="PF11249">
    <property type="entry name" value="DUF3047"/>
    <property type="match status" value="1"/>
</dbReference>
<proteinExistence type="predicted"/>
<dbReference type="EMBL" id="QYUR01000002">
    <property type="protein sequence ID" value="RJG14337.1"/>
    <property type="molecule type" value="Genomic_DNA"/>
</dbReference>
<dbReference type="Proteomes" id="UP000284021">
    <property type="component" value="Unassembled WGS sequence"/>
</dbReference>
<evidence type="ECO:0000256" key="1">
    <source>
        <dbReference type="SAM" id="MobiDB-lite"/>
    </source>
</evidence>